<comment type="cofactor">
    <cofactor evidence="7">
        <name>Zn(2+)</name>
        <dbReference type="ChEBI" id="CHEBI:29105"/>
    </cofactor>
    <cofactor evidence="7">
        <name>Mg(2+)</name>
        <dbReference type="ChEBI" id="CHEBI:18420"/>
    </cofactor>
    <cofactor evidence="7">
        <name>Co(2+)</name>
        <dbReference type="ChEBI" id="CHEBI:48828"/>
    </cofactor>
    <text evidence="7">Binds 1 divalent metal cation per subunit. Can use ions such as Zn(2+), Mg(2+) or Co(2+).</text>
</comment>
<keyword evidence="5 7" id="KW-0520">NAD</keyword>
<dbReference type="PANTHER" id="PTHR30004">
    <property type="entry name" value="4-HYDROXYTHREONINE-4-PHOSPHATE DEHYDROGENASE"/>
    <property type="match status" value="1"/>
</dbReference>
<proteinExistence type="inferred from homology"/>
<dbReference type="Gene3D" id="3.40.718.10">
    <property type="entry name" value="Isopropylmalate Dehydrogenase"/>
    <property type="match status" value="1"/>
</dbReference>
<keyword evidence="2 7" id="KW-0479">Metal-binding</keyword>
<keyword evidence="9" id="KW-1185">Reference proteome</keyword>
<feature type="binding site" evidence="7">
    <location>
        <position position="273"/>
    </location>
    <ligand>
        <name>a divalent metal cation</name>
        <dbReference type="ChEBI" id="CHEBI:60240"/>
        <note>ligand shared between dimeric partners</note>
    </ligand>
</feature>
<dbReference type="GO" id="GO:0050570">
    <property type="term" value="F:4-hydroxythreonine-4-phosphate dehydrogenase activity"/>
    <property type="evidence" value="ECO:0007669"/>
    <property type="project" value="UniProtKB-UniRule"/>
</dbReference>
<dbReference type="GO" id="GO:0000287">
    <property type="term" value="F:magnesium ion binding"/>
    <property type="evidence" value="ECO:0007669"/>
    <property type="project" value="UniProtKB-UniRule"/>
</dbReference>
<comment type="pathway">
    <text evidence="7">Cofactor biosynthesis; pyridoxine 5'-phosphate biosynthesis; pyridoxine 5'-phosphate from D-erythrose 4-phosphate: step 4/5.</text>
</comment>
<dbReference type="EMBL" id="WTYW01000001">
    <property type="protein sequence ID" value="MXO85752.1"/>
    <property type="molecule type" value="Genomic_DNA"/>
</dbReference>
<comment type="caution">
    <text evidence="7">Lacks conserved residue(s) required for the propagation of feature annotation.</text>
</comment>
<evidence type="ECO:0000256" key="6">
    <source>
        <dbReference type="ARBA" id="ARBA00023096"/>
    </source>
</evidence>
<dbReference type="UniPathway" id="UPA00244">
    <property type="reaction ID" value="UER00312"/>
</dbReference>
<dbReference type="GO" id="GO:0008270">
    <property type="term" value="F:zinc ion binding"/>
    <property type="evidence" value="ECO:0007669"/>
    <property type="project" value="UniProtKB-UniRule"/>
</dbReference>
<accession>A0A844ZEU3</accession>
<comment type="miscellaneous">
    <text evidence="7">The active site is located at the dimer interface.</text>
</comment>
<dbReference type="PANTHER" id="PTHR30004:SF6">
    <property type="entry name" value="D-THREONATE 4-PHOSPHATE DEHYDROGENASE"/>
    <property type="match status" value="1"/>
</dbReference>
<keyword evidence="7" id="KW-0862">Zinc</keyword>
<dbReference type="AlphaFoldDB" id="A0A844ZEU3"/>
<dbReference type="NCBIfam" id="NF003699">
    <property type="entry name" value="PRK05312.1"/>
    <property type="match status" value="1"/>
</dbReference>
<keyword evidence="1 7" id="KW-0963">Cytoplasm</keyword>
<gene>
    <name evidence="7 8" type="primary">pdxA</name>
    <name evidence="8" type="ORF">GRI38_06865</name>
</gene>
<reference evidence="8 9" key="1">
    <citation type="submission" date="2019-12" db="EMBL/GenBank/DDBJ databases">
        <title>Genomic-based taxomic classification of the family Erythrobacteraceae.</title>
        <authorList>
            <person name="Xu L."/>
        </authorList>
    </citation>
    <scope>NUCLEOTIDE SEQUENCE [LARGE SCALE GENOMIC DNA]</scope>
    <source>
        <strain evidence="8 9">MCCC 1A09962</strain>
    </source>
</reference>
<dbReference type="GO" id="GO:0050897">
    <property type="term" value="F:cobalt ion binding"/>
    <property type="evidence" value="ECO:0007669"/>
    <property type="project" value="UniProtKB-UniRule"/>
</dbReference>
<comment type="subunit">
    <text evidence="7">Homodimer.</text>
</comment>
<keyword evidence="7" id="KW-0170">Cobalt</keyword>
<dbReference type="HAMAP" id="MF_00536">
    <property type="entry name" value="PdxA"/>
    <property type="match status" value="1"/>
</dbReference>
<sequence>MSTPDAQLLALTIGDPAGIGPELVAECWRACREDQTAPALVVVGSSETLKAAAQTRGFALPCRSLESVAEARDVWPDALPVLELGSPEFAPGEPSAEGAEFALRSLETATRLALDNEIAGVVTAPIAKDNLAAAGFRFAGQTEFFAGACDIAEEDAVMMLAGPRLRTVPMTVHCALADVPRRLSVETIVRRSVIVAEAFQTDFGIERPRLAVAGLNPHAGENGRFGAEEIEIIVPAIAALKERGIDVSGPHPGDALFTPRARETYDVAIAMYHDQALIPLKALDFDEGVNVTLGLPIVRTSPDHGTAFSIAGKNLADPGAMLAAVRMASQIAAIRQAQ</sequence>
<evidence type="ECO:0000256" key="3">
    <source>
        <dbReference type="ARBA" id="ARBA00022857"/>
    </source>
</evidence>
<comment type="subcellular location">
    <subcellularLocation>
        <location evidence="7">Cytoplasm</location>
    </subcellularLocation>
</comment>
<dbReference type="Proteomes" id="UP000433104">
    <property type="component" value="Unassembled WGS sequence"/>
</dbReference>
<dbReference type="EC" id="1.1.1.262" evidence="7"/>
<comment type="catalytic activity">
    <reaction evidence="7">
        <text>4-(phosphooxy)-L-threonine + NAD(+) = 3-amino-2-oxopropyl phosphate + CO2 + NADH</text>
        <dbReference type="Rhea" id="RHEA:32275"/>
        <dbReference type="ChEBI" id="CHEBI:16526"/>
        <dbReference type="ChEBI" id="CHEBI:57279"/>
        <dbReference type="ChEBI" id="CHEBI:57540"/>
        <dbReference type="ChEBI" id="CHEBI:57945"/>
        <dbReference type="ChEBI" id="CHEBI:58452"/>
        <dbReference type="EC" id="1.1.1.262"/>
    </reaction>
</comment>
<evidence type="ECO:0000256" key="7">
    <source>
        <dbReference type="HAMAP-Rule" id="MF_00536"/>
    </source>
</evidence>
<keyword evidence="4 7" id="KW-0560">Oxidoreductase</keyword>
<dbReference type="GO" id="GO:0051287">
    <property type="term" value="F:NAD binding"/>
    <property type="evidence" value="ECO:0007669"/>
    <property type="project" value="InterPro"/>
</dbReference>
<organism evidence="8 9">
    <name type="scientific">Parapontixanthobacter aurantiacus</name>
    <dbReference type="NCBI Taxonomy" id="1463599"/>
    <lineage>
        <taxon>Bacteria</taxon>
        <taxon>Pseudomonadati</taxon>
        <taxon>Pseudomonadota</taxon>
        <taxon>Alphaproteobacteria</taxon>
        <taxon>Sphingomonadales</taxon>
        <taxon>Erythrobacteraceae</taxon>
        <taxon>Parapontixanthobacter</taxon>
    </lineage>
</organism>
<feature type="binding site" evidence="7">
    <location>
        <position position="290"/>
    </location>
    <ligand>
        <name>substrate</name>
    </ligand>
</feature>
<protein>
    <recommendedName>
        <fullName evidence="7">4-hydroxythreonine-4-phosphate dehydrogenase</fullName>
        <ecNumber evidence="7">1.1.1.262</ecNumber>
    </recommendedName>
    <alternativeName>
        <fullName evidence="7">4-(phosphohydroxy)-L-threonine dehydrogenase</fullName>
    </alternativeName>
</protein>
<evidence type="ECO:0000313" key="9">
    <source>
        <dbReference type="Proteomes" id="UP000433104"/>
    </source>
</evidence>
<dbReference type="RefSeq" id="WP_160682118.1">
    <property type="nucleotide sequence ID" value="NZ_WTYW01000001.1"/>
</dbReference>
<feature type="binding site" evidence="7">
    <location>
        <position position="299"/>
    </location>
    <ligand>
        <name>substrate</name>
    </ligand>
</feature>
<evidence type="ECO:0000313" key="8">
    <source>
        <dbReference type="EMBL" id="MXO85752.1"/>
    </source>
</evidence>
<dbReference type="NCBIfam" id="TIGR00557">
    <property type="entry name" value="pdxA"/>
    <property type="match status" value="1"/>
</dbReference>
<comment type="similarity">
    <text evidence="7">Belongs to the PdxA family.</text>
</comment>
<dbReference type="Pfam" id="PF04166">
    <property type="entry name" value="PdxA"/>
    <property type="match status" value="1"/>
</dbReference>
<feature type="binding site" evidence="7">
    <location>
        <position position="218"/>
    </location>
    <ligand>
        <name>a divalent metal cation</name>
        <dbReference type="ChEBI" id="CHEBI:60240"/>
        <note>ligand shared between dimeric partners</note>
    </ligand>
</feature>
<comment type="function">
    <text evidence="7">Catalyzes the NAD(P)-dependent oxidation of 4-(phosphooxy)-L-threonine (HTP) into 2-amino-3-oxo-4-(phosphooxy)butyric acid which spontaneously decarboxylates to form 3-amino-2-oxopropyl phosphate (AHAP).</text>
</comment>
<dbReference type="GO" id="GO:0042823">
    <property type="term" value="P:pyridoxal phosphate biosynthetic process"/>
    <property type="evidence" value="ECO:0007669"/>
    <property type="project" value="UniProtKB-UniRule"/>
</dbReference>
<evidence type="ECO:0000256" key="4">
    <source>
        <dbReference type="ARBA" id="ARBA00023002"/>
    </source>
</evidence>
<dbReference type="GO" id="GO:0005737">
    <property type="term" value="C:cytoplasm"/>
    <property type="evidence" value="ECO:0007669"/>
    <property type="project" value="UniProtKB-SubCell"/>
</dbReference>
<feature type="binding site" evidence="7">
    <location>
        <position position="142"/>
    </location>
    <ligand>
        <name>substrate</name>
    </ligand>
</feature>
<dbReference type="SUPFAM" id="SSF53659">
    <property type="entry name" value="Isocitrate/Isopropylmalate dehydrogenase-like"/>
    <property type="match status" value="1"/>
</dbReference>
<keyword evidence="6 7" id="KW-0664">Pyridoxine biosynthesis</keyword>
<feature type="binding site" evidence="7">
    <location>
        <position position="173"/>
    </location>
    <ligand>
        <name>a divalent metal cation</name>
        <dbReference type="ChEBI" id="CHEBI:60240"/>
        <note>ligand shared between dimeric partners</note>
    </ligand>
</feature>
<dbReference type="OrthoDB" id="9801783at2"/>
<evidence type="ECO:0000256" key="5">
    <source>
        <dbReference type="ARBA" id="ARBA00023027"/>
    </source>
</evidence>
<name>A0A844ZEU3_9SPHN</name>
<evidence type="ECO:0000256" key="1">
    <source>
        <dbReference type="ARBA" id="ARBA00022490"/>
    </source>
</evidence>
<feature type="binding site" evidence="7">
    <location>
        <position position="281"/>
    </location>
    <ligand>
        <name>substrate</name>
    </ligand>
</feature>
<keyword evidence="7" id="KW-0460">Magnesium</keyword>
<keyword evidence="3 7" id="KW-0521">NADP</keyword>
<dbReference type="GO" id="GO:0008615">
    <property type="term" value="P:pyridoxine biosynthetic process"/>
    <property type="evidence" value="ECO:0007669"/>
    <property type="project" value="UniProtKB-UniRule"/>
</dbReference>
<dbReference type="InterPro" id="IPR037510">
    <property type="entry name" value="PdxA"/>
</dbReference>
<dbReference type="InterPro" id="IPR005255">
    <property type="entry name" value="PdxA_fam"/>
</dbReference>
<evidence type="ECO:0000256" key="2">
    <source>
        <dbReference type="ARBA" id="ARBA00022723"/>
    </source>
</evidence>
<comment type="caution">
    <text evidence="8">The sequence shown here is derived from an EMBL/GenBank/DDBJ whole genome shotgun (WGS) entry which is preliminary data.</text>
</comment>